<reference evidence="6" key="1">
    <citation type="journal article" date="2019" name="Int. J. Syst. Evol. Microbiol.">
        <title>The Global Catalogue of Microorganisms (GCM) 10K type strain sequencing project: providing services to taxonomists for standard genome sequencing and annotation.</title>
        <authorList>
            <consortium name="The Broad Institute Genomics Platform"/>
            <consortium name="The Broad Institute Genome Sequencing Center for Infectious Disease"/>
            <person name="Wu L."/>
            <person name="Ma J."/>
        </authorList>
    </citation>
    <scope>NUCLEOTIDE SEQUENCE [LARGE SCALE GENOMIC DNA]</scope>
    <source>
        <strain evidence="6">CCUG 53519</strain>
    </source>
</reference>
<sequence>MNGLNENKSSKVSVPQQERSKEKRQALLKSGEELFSSRGYDQVTAKDICAHAGISVGSFYRYFSDKKQLLLTLFEQTAQSFLPEVIVMSGSHPYQTTKHLLETYLSKTEFGLLNALQSLVLQDTETRMKVNKIIRLAEEKLADRLEELKTVGLAWPDLDVKIAAWAVLSIIFSTNDRIELRQSGEDIERITKVIVRMLFRSEFHTIE</sequence>
<dbReference type="PROSITE" id="PS50977">
    <property type="entry name" value="HTH_TETR_2"/>
    <property type="match status" value="1"/>
</dbReference>
<dbReference type="Proteomes" id="UP001597169">
    <property type="component" value="Unassembled WGS sequence"/>
</dbReference>
<feature type="domain" description="HTH tetR-type" evidence="4">
    <location>
        <begin position="21"/>
        <end position="81"/>
    </location>
</feature>
<organism evidence="5 6">
    <name type="scientific">Paenibacillus provencensis</name>
    <dbReference type="NCBI Taxonomy" id="441151"/>
    <lineage>
        <taxon>Bacteria</taxon>
        <taxon>Bacillati</taxon>
        <taxon>Bacillota</taxon>
        <taxon>Bacilli</taxon>
        <taxon>Bacillales</taxon>
        <taxon>Paenibacillaceae</taxon>
        <taxon>Paenibacillus</taxon>
    </lineage>
</organism>
<evidence type="ECO:0000313" key="5">
    <source>
        <dbReference type="EMBL" id="MFD1129791.1"/>
    </source>
</evidence>
<feature type="compositionally biased region" description="Polar residues" evidence="3">
    <location>
        <begin position="1"/>
        <end position="17"/>
    </location>
</feature>
<comment type="caution">
    <text evidence="5">The sequence shown here is derived from an EMBL/GenBank/DDBJ whole genome shotgun (WGS) entry which is preliminary data.</text>
</comment>
<dbReference type="SUPFAM" id="SSF46689">
    <property type="entry name" value="Homeodomain-like"/>
    <property type="match status" value="1"/>
</dbReference>
<feature type="region of interest" description="Disordered" evidence="3">
    <location>
        <begin position="1"/>
        <end position="25"/>
    </location>
</feature>
<evidence type="ECO:0000256" key="1">
    <source>
        <dbReference type="ARBA" id="ARBA00023125"/>
    </source>
</evidence>
<keyword evidence="6" id="KW-1185">Reference proteome</keyword>
<accession>A0ABW3Q2G7</accession>
<gene>
    <name evidence="5" type="ORF">ACFQ3J_16610</name>
</gene>
<dbReference type="SUPFAM" id="SSF48498">
    <property type="entry name" value="Tetracyclin repressor-like, C-terminal domain"/>
    <property type="match status" value="1"/>
</dbReference>
<evidence type="ECO:0000259" key="4">
    <source>
        <dbReference type="PROSITE" id="PS50977"/>
    </source>
</evidence>
<evidence type="ECO:0000256" key="3">
    <source>
        <dbReference type="SAM" id="MobiDB-lite"/>
    </source>
</evidence>
<dbReference type="InterPro" id="IPR050624">
    <property type="entry name" value="HTH-type_Tx_Regulator"/>
</dbReference>
<dbReference type="Gene3D" id="1.10.357.10">
    <property type="entry name" value="Tetracycline Repressor, domain 2"/>
    <property type="match status" value="1"/>
</dbReference>
<keyword evidence="1 2" id="KW-0238">DNA-binding</keyword>
<dbReference type="PRINTS" id="PR00455">
    <property type="entry name" value="HTHTETR"/>
</dbReference>
<dbReference type="InterPro" id="IPR036271">
    <property type="entry name" value="Tet_transcr_reg_TetR-rel_C_sf"/>
</dbReference>
<name>A0ABW3Q2G7_9BACL</name>
<dbReference type="InterPro" id="IPR023772">
    <property type="entry name" value="DNA-bd_HTH_TetR-type_CS"/>
</dbReference>
<feature type="DNA-binding region" description="H-T-H motif" evidence="2">
    <location>
        <begin position="44"/>
        <end position="63"/>
    </location>
</feature>
<dbReference type="Gene3D" id="1.10.10.60">
    <property type="entry name" value="Homeodomain-like"/>
    <property type="match status" value="1"/>
</dbReference>
<dbReference type="InterPro" id="IPR009057">
    <property type="entry name" value="Homeodomain-like_sf"/>
</dbReference>
<dbReference type="Pfam" id="PF00440">
    <property type="entry name" value="TetR_N"/>
    <property type="match status" value="1"/>
</dbReference>
<dbReference type="PROSITE" id="PS01081">
    <property type="entry name" value="HTH_TETR_1"/>
    <property type="match status" value="1"/>
</dbReference>
<dbReference type="PANTHER" id="PTHR43479:SF11">
    <property type="entry name" value="ACREF_ENVCD OPERON REPRESSOR-RELATED"/>
    <property type="match status" value="1"/>
</dbReference>
<dbReference type="PANTHER" id="PTHR43479">
    <property type="entry name" value="ACREF/ENVCD OPERON REPRESSOR-RELATED"/>
    <property type="match status" value="1"/>
</dbReference>
<dbReference type="EMBL" id="JBHTKX010000002">
    <property type="protein sequence ID" value="MFD1129791.1"/>
    <property type="molecule type" value="Genomic_DNA"/>
</dbReference>
<proteinExistence type="predicted"/>
<protein>
    <submittedName>
        <fullName evidence="5">TetR/AcrR family transcriptional regulator</fullName>
    </submittedName>
</protein>
<dbReference type="InterPro" id="IPR001647">
    <property type="entry name" value="HTH_TetR"/>
</dbReference>
<evidence type="ECO:0000256" key="2">
    <source>
        <dbReference type="PROSITE-ProRule" id="PRU00335"/>
    </source>
</evidence>
<evidence type="ECO:0000313" key="6">
    <source>
        <dbReference type="Proteomes" id="UP001597169"/>
    </source>
</evidence>
<dbReference type="RefSeq" id="WP_091159965.1">
    <property type="nucleotide sequence ID" value="NZ_JBHTKX010000002.1"/>
</dbReference>